<dbReference type="HOGENOM" id="CLU_313579_0_0_1"/>
<dbReference type="EnsemblMetazoa" id="CapteT207377">
    <property type="protein sequence ID" value="CapteP207377"/>
    <property type="gene ID" value="CapteG207377"/>
</dbReference>
<feature type="coiled-coil region" evidence="8">
    <location>
        <begin position="732"/>
        <end position="766"/>
    </location>
</feature>
<dbReference type="GO" id="GO:0047196">
    <property type="term" value="F:long-chain-alcohol O-fatty-acyltransferase activity"/>
    <property type="evidence" value="ECO:0007669"/>
    <property type="project" value="UniProtKB-EC"/>
</dbReference>
<evidence type="ECO:0000313" key="15">
    <source>
        <dbReference type="Proteomes" id="UP000014760"/>
    </source>
</evidence>
<feature type="transmembrane region" description="Helical" evidence="10">
    <location>
        <begin position="192"/>
        <end position="221"/>
    </location>
</feature>
<dbReference type="OrthoDB" id="619536at2759"/>
<dbReference type="PANTHER" id="PTHR31650">
    <property type="entry name" value="O-ACYLTRANSFERASE (WSD1-LIKE) FAMILY PROTEIN"/>
    <property type="match status" value="1"/>
</dbReference>
<dbReference type="FunCoup" id="R7UDU4">
    <property type="interactions" value="7"/>
</dbReference>
<dbReference type="UniPathway" id="UPA00282"/>
<feature type="region of interest" description="Disordered" evidence="9">
    <location>
        <begin position="122"/>
        <end position="143"/>
    </location>
</feature>
<evidence type="ECO:0000259" key="11">
    <source>
        <dbReference type="Pfam" id="PF03007"/>
    </source>
</evidence>
<dbReference type="AlphaFoldDB" id="R7UDU4"/>
<evidence type="ECO:0000256" key="1">
    <source>
        <dbReference type="ARBA" id="ARBA00004771"/>
    </source>
</evidence>
<dbReference type="STRING" id="283909.R7UDU4"/>
<feature type="region of interest" description="Disordered" evidence="9">
    <location>
        <begin position="70"/>
        <end position="94"/>
    </location>
</feature>
<evidence type="ECO:0000256" key="4">
    <source>
        <dbReference type="ARBA" id="ARBA00023315"/>
    </source>
</evidence>
<evidence type="ECO:0000256" key="6">
    <source>
        <dbReference type="ARBA" id="ARBA00047604"/>
    </source>
</evidence>
<dbReference type="Pfam" id="PF06974">
    <property type="entry name" value="WS_DGAT_C"/>
    <property type="match status" value="1"/>
</dbReference>
<dbReference type="EMBL" id="KB302197">
    <property type="protein sequence ID" value="ELU04575.1"/>
    <property type="molecule type" value="Genomic_DNA"/>
</dbReference>
<proteinExistence type="inferred from homology"/>
<evidence type="ECO:0000256" key="3">
    <source>
        <dbReference type="ARBA" id="ARBA00022679"/>
    </source>
</evidence>
<dbReference type="GO" id="GO:0019432">
    <property type="term" value="P:triglyceride biosynthetic process"/>
    <property type="evidence" value="ECO:0007669"/>
    <property type="project" value="UniProtKB-UniPathway"/>
</dbReference>
<dbReference type="InterPro" id="IPR045034">
    <property type="entry name" value="O-acyltransferase_WSD1-like"/>
</dbReference>
<feature type="domain" description="O-acyltransferase WSD1-like N-terminal" evidence="11">
    <location>
        <begin position="296"/>
        <end position="408"/>
    </location>
</feature>
<comment type="similarity">
    <text evidence="5">In the N-terminal section; belongs to the long-chain O-acyltransferase family.</text>
</comment>
<dbReference type="GO" id="GO:0005886">
    <property type="term" value="C:plasma membrane"/>
    <property type="evidence" value="ECO:0007669"/>
    <property type="project" value="TreeGrafter"/>
</dbReference>
<evidence type="ECO:0000256" key="10">
    <source>
        <dbReference type="SAM" id="Phobius"/>
    </source>
</evidence>
<organism evidence="13">
    <name type="scientific">Capitella teleta</name>
    <name type="common">Polychaete worm</name>
    <dbReference type="NCBI Taxonomy" id="283909"/>
    <lineage>
        <taxon>Eukaryota</taxon>
        <taxon>Metazoa</taxon>
        <taxon>Spiralia</taxon>
        <taxon>Lophotrochozoa</taxon>
        <taxon>Annelida</taxon>
        <taxon>Polychaeta</taxon>
        <taxon>Sedentaria</taxon>
        <taxon>Scolecida</taxon>
        <taxon>Capitellidae</taxon>
        <taxon>Capitella</taxon>
    </lineage>
</organism>
<evidence type="ECO:0000256" key="5">
    <source>
        <dbReference type="ARBA" id="ARBA00024360"/>
    </source>
</evidence>
<feature type="compositionally biased region" description="Polar residues" evidence="9">
    <location>
        <begin position="132"/>
        <end position="143"/>
    </location>
</feature>
<evidence type="ECO:0000256" key="8">
    <source>
        <dbReference type="SAM" id="Coils"/>
    </source>
</evidence>
<keyword evidence="8" id="KW-0175">Coiled coil</keyword>
<keyword evidence="4" id="KW-0012">Acyltransferase</keyword>
<evidence type="ECO:0000256" key="2">
    <source>
        <dbReference type="ARBA" id="ARBA00005189"/>
    </source>
</evidence>
<reference evidence="13 15" key="2">
    <citation type="journal article" date="2013" name="Nature">
        <title>Insights into bilaterian evolution from three spiralian genomes.</title>
        <authorList>
            <person name="Simakov O."/>
            <person name="Marletaz F."/>
            <person name="Cho S.J."/>
            <person name="Edsinger-Gonzales E."/>
            <person name="Havlak P."/>
            <person name="Hellsten U."/>
            <person name="Kuo D.H."/>
            <person name="Larsson T."/>
            <person name="Lv J."/>
            <person name="Arendt D."/>
            <person name="Savage R."/>
            <person name="Osoegawa K."/>
            <person name="de Jong P."/>
            <person name="Grimwood J."/>
            <person name="Chapman J.A."/>
            <person name="Shapiro H."/>
            <person name="Aerts A."/>
            <person name="Otillar R.P."/>
            <person name="Terry A.Y."/>
            <person name="Boore J.L."/>
            <person name="Grigoriev I.V."/>
            <person name="Lindberg D.R."/>
            <person name="Seaver E.C."/>
            <person name="Weisblat D.A."/>
            <person name="Putnam N.H."/>
            <person name="Rokhsar D.S."/>
        </authorList>
    </citation>
    <scope>NUCLEOTIDE SEQUENCE</scope>
    <source>
        <strain evidence="13 15">I ESC-2004</strain>
    </source>
</reference>
<feature type="transmembrane region" description="Helical" evidence="10">
    <location>
        <begin position="421"/>
        <end position="441"/>
    </location>
</feature>
<dbReference type="OMA" id="RVHQVIS"/>
<feature type="region of interest" description="Disordered" evidence="9">
    <location>
        <begin position="887"/>
        <end position="934"/>
    </location>
</feature>
<sequence>MGYCLRGFSVNSIITDDDTAKVPGSGCCQQIARYLLQRQLAHIRIRDRTSTPTFASPKVYPLQTSEAACKAGSGEWAPPPDERGRSSSPNCSPSSFTPLDDGLMSCESLASFDHNIMTSELEEDGGEEPIQQEPSRAATPSQVEPTTDMNIAISSEDDRPDFKPNLLGNGVSEFSCPSAPIRRLEHPADKSLFVSFVLSICFLIACLVLFAPSIVLFVVLFPIGWLVRRLMACCCCCADNRACSCCCSRTLQTQGHYWLHDSKFNKMVTQCLFVLDSGLDVTRIKDLVHSRIVSAENKNRHKVYPRFTQKLVPLYTGYAWENDIDFHMDNHVFAVPPTVRTESDLQEYIALMASQSLPNDKPLWELHVLCDYGHLKDTACLLRVHPCMSDGISLMQILLRSLVDQTTSNNVIKPRFGQGAFIFNFIRAIFVGVLVFLQKWLFTRGDFNLLRGPHLSGHKVVAWSKPFSLPCATRIKQVTRSTFNDVLLAVAAGNIRKALQAQGMPNPYDMLCTMPVDLRSDSSPIKMGVQFTLNDISLPTNTEGTIPRLWEVKHRMDELKNSADPVIVHESVNVLANILPAFIWTKIHSAIINKSSCFISNLQGPDYSLTFASRRMKRIIYWMPTKGEVGLSISFLTYSDQLQMAVIADRALVPNPELITQDFTKEMEKLKNLLAHRRTPGEHPMRRMELAIKEDGYSQGDGCSIEEIQKKICEVQMQLQEVKAELDVDGPTEDYEANRSALNNRVEQLKEEFRELLIELRRKRASDGTLLSDDARGRGGRRDEALVPPANLLRLISTLRHLHLIVQRPHDLSLRAHCNLSTSVHSPVFTTGTSTLLAHLFLALFSDITDPSTLAQASHNSMDTISSQSHIYEIQGLTVEPSALSLVEGDSRKREAGPNVEGAEDKGNPDKQDMRPISEDYSPPVERKDSPAQQ</sequence>
<dbReference type="GO" id="GO:0004144">
    <property type="term" value="F:diacylglycerol O-acyltransferase activity"/>
    <property type="evidence" value="ECO:0007669"/>
    <property type="project" value="UniProtKB-EC"/>
</dbReference>
<reference evidence="15" key="1">
    <citation type="submission" date="2012-12" db="EMBL/GenBank/DDBJ databases">
        <authorList>
            <person name="Hellsten U."/>
            <person name="Grimwood J."/>
            <person name="Chapman J.A."/>
            <person name="Shapiro H."/>
            <person name="Aerts A."/>
            <person name="Otillar R.P."/>
            <person name="Terry A.Y."/>
            <person name="Boore J.L."/>
            <person name="Simakov O."/>
            <person name="Marletaz F."/>
            <person name="Cho S.-J."/>
            <person name="Edsinger-Gonzales E."/>
            <person name="Havlak P."/>
            <person name="Kuo D.-H."/>
            <person name="Larsson T."/>
            <person name="Lv J."/>
            <person name="Arendt D."/>
            <person name="Savage R."/>
            <person name="Osoegawa K."/>
            <person name="de Jong P."/>
            <person name="Lindberg D.R."/>
            <person name="Seaver E.C."/>
            <person name="Weisblat D.A."/>
            <person name="Putnam N.H."/>
            <person name="Grigoriev I.V."/>
            <person name="Rokhsar D.S."/>
        </authorList>
    </citation>
    <scope>NUCLEOTIDE SEQUENCE</scope>
    <source>
        <strain evidence="15">I ESC-2004</strain>
    </source>
</reference>
<evidence type="ECO:0000256" key="7">
    <source>
        <dbReference type="ARBA" id="ARBA00048109"/>
    </source>
</evidence>
<dbReference type="InterPro" id="IPR004255">
    <property type="entry name" value="O-acyltransferase_WSD1_N"/>
</dbReference>
<dbReference type="Proteomes" id="UP000014760">
    <property type="component" value="Unassembled WGS sequence"/>
</dbReference>
<feature type="domain" description="O-acyltransferase WSD1 C-terminal" evidence="12">
    <location>
        <begin position="530"/>
        <end position="671"/>
    </location>
</feature>
<evidence type="ECO:0000256" key="9">
    <source>
        <dbReference type="SAM" id="MobiDB-lite"/>
    </source>
</evidence>
<keyword evidence="3" id="KW-0808">Transferase</keyword>
<dbReference type="Pfam" id="PF03007">
    <property type="entry name" value="WS_DGAT_cat"/>
    <property type="match status" value="1"/>
</dbReference>
<dbReference type="PANTHER" id="PTHR31650:SF1">
    <property type="entry name" value="WAX ESTER SYNTHASE_DIACYLGLYCEROL ACYLTRANSFERASE 4-RELATED"/>
    <property type="match status" value="1"/>
</dbReference>
<reference evidence="14" key="3">
    <citation type="submission" date="2015-06" db="UniProtKB">
        <authorList>
            <consortium name="EnsemblMetazoa"/>
        </authorList>
    </citation>
    <scope>IDENTIFICATION</scope>
</reference>
<keyword evidence="15" id="KW-1185">Reference proteome</keyword>
<feature type="compositionally biased region" description="Basic and acidic residues" evidence="9">
    <location>
        <begin position="925"/>
        <end position="934"/>
    </location>
</feature>
<comment type="pathway">
    <text evidence="1">Glycerolipid metabolism; triacylglycerol biosynthesis.</text>
</comment>
<keyword evidence="10" id="KW-0812">Transmembrane</keyword>
<feature type="compositionally biased region" description="Basic and acidic residues" evidence="9">
    <location>
        <begin position="903"/>
        <end position="918"/>
    </location>
</feature>
<comment type="catalytic activity">
    <reaction evidence="6">
        <text>a long chain fatty alcohol + a fatty acyl-CoA = a long-chain alcohol wax ester + CoA</text>
        <dbReference type="Rhea" id="RHEA:38443"/>
        <dbReference type="ChEBI" id="CHEBI:17135"/>
        <dbReference type="ChEBI" id="CHEBI:57287"/>
        <dbReference type="ChEBI" id="CHEBI:77636"/>
        <dbReference type="ChEBI" id="CHEBI:235323"/>
        <dbReference type="EC" id="2.3.1.75"/>
    </reaction>
</comment>
<gene>
    <name evidence="13" type="ORF">CAPTEDRAFT_207377</name>
</gene>
<evidence type="ECO:0000313" key="14">
    <source>
        <dbReference type="EnsemblMetazoa" id="CapteP207377"/>
    </source>
</evidence>
<keyword evidence="10" id="KW-1133">Transmembrane helix</keyword>
<protein>
    <submittedName>
        <fullName evidence="13 14">Uncharacterized protein</fullName>
    </submittedName>
</protein>
<accession>R7UDU4</accession>
<evidence type="ECO:0000259" key="12">
    <source>
        <dbReference type="Pfam" id="PF06974"/>
    </source>
</evidence>
<dbReference type="EMBL" id="AMQN01001390">
    <property type="status" value="NOT_ANNOTATED_CDS"/>
    <property type="molecule type" value="Genomic_DNA"/>
</dbReference>
<comment type="catalytic activity">
    <reaction evidence="7">
        <text>an acyl-CoA + a 1,2-diacyl-sn-glycerol = a triacyl-sn-glycerol + CoA</text>
        <dbReference type="Rhea" id="RHEA:10868"/>
        <dbReference type="ChEBI" id="CHEBI:17815"/>
        <dbReference type="ChEBI" id="CHEBI:57287"/>
        <dbReference type="ChEBI" id="CHEBI:58342"/>
        <dbReference type="ChEBI" id="CHEBI:64615"/>
        <dbReference type="EC" id="2.3.1.20"/>
    </reaction>
</comment>
<comment type="pathway">
    <text evidence="2">Lipid metabolism.</text>
</comment>
<keyword evidence="10" id="KW-0472">Membrane</keyword>
<evidence type="ECO:0000313" key="13">
    <source>
        <dbReference type="EMBL" id="ELU04575.1"/>
    </source>
</evidence>
<dbReference type="InterPro" id="IPR009721">
    <property type="entry name" value="O-acyltransferase_WSD1_C"/>
</dbReference>
<name>R7UDU4_CAPTE</name>